<dbReference type="Proteomes" id="UP000663935">
    <property type="component" value="Chromosome"/>
</dbReference>
<evidence type="ECO:0000259" key="2">
    <source>
        <dbReference type="Pfam" id="PF00534"/>
    </source>
</evidence>
<organism evidence="3 4">
    <name type="scientific">Polaribacter batillariae</name>
    <dbReference type="NCBI Taxonomy" id="2808900"/>
    <lineage>
        <taxon>Bacteria</taxon>
        <taxon>Pseudomonadati</taxon>
        <taxon>Bacteroidota</taxon>
        <taxon>Flavobacteriia</taxon>
        <taxon>Flavobacteriales</taxon>
        <taxon>Flavobacteriaceae</taxon>
    </lineage>
</organism>
<dbReference type="Gene3D" id="3.40.50.2000">
    <property type="entry name" value="Glycogen Phosphorylase B"/>
    <property type="match status" value="2"/>
</dbReference>
<feature type="domain" description="Glycosyl transferase family 1" evidence="2">
    <location>
        <begin position="197"/>
        <end position="346"/>
    </location>
</feature>
<dbReference type="EMBL" id="CP071795">
    <property type="protein sequence ID" value="QTD37573.1"/>
    <property type="molecule type" value="Genomic_DNA"/>
</dbReference>
<dbReference type="Pfam" id="PF00534">
    <property type="entry name" value="Glycos_transf_1"/>
    <property type="match status" value="1"/>
</dbReference>
<gene>
    <name evidence="3" type="ORF">JL193_16105</name>
</gene>
<keyword evidence="1" id="KW-0808">Transferase</keyword>
<evidence type="ECO:0000256" key="1">
    <source>
        <dbReference type="ARBA" id="ARBA00022679"/>
    </source>
</evidence>
<dbReference type="PANTHER" id="PTHR46401">
    <property type="entry name" value="GLYCOSYLTRANSFERASE WBBK-RELATED"/>
    <property type="match status" value="1"/>
</dbReference>
<accession>A0ABX7SXK4</accession>
<proteinExistence type="predicted"/>
<evidence type="ECO:0000313" key="4">
    <source>
        <dbReference type="Proteomes" id="UP000663935"/>
    </source>
</evidence>
<evidence type="ECO:0000313" key="3">
    <source>
        <dbReference type="EMBL" id="QTD37573.1"/>
    </source>
</evidence>
<name>A0ABX7SXK4_9FLAO</name>
<dbReference type="PANTHER" id="PTHR46401:SF2">
    <property type="entry name" value="GLYCOSYLTRANSFERASE WBBK-RELATED"/>
    <property type="match status" value="1"/>
</dbReference>
<reference evidence="3 4" key="1">
    <citation type="submission" date="2021-03" db="EMBL/GenBank/DDBJ databases">
        <title>Complete genome of Polaribacter_sp.G4M1.</title>
        <authorList>
            <person name="Jeong S.W."/>
            <person name="Bae J.W."/>
        </authorList>
    </citation>
    <scope>NUCLEOTIDE SEQUENCE [LARGE SCALE GENOMIC DNA]</scope>
    <source>
        <strain evidence="3 4">G4M1</strain>
    </source>
</reference>
<protein>
    <submittedName>
        <fullName evidence="3">Glycosyltransferase</fullName>
    </submittedName>
</protein>
<dbReference type="SUPFAM" id="SSF53756">
    <property type="entry name" value="UDP-Glycosyltransferase/glycogen phosphorylase"/>
    <property type="match status" value="1"/>
</dbReference>
<dbReference type="InterPro" id="IPR001296">
    <property type="entry name" value="Glyco_trans_1"/>
</dbReference>
<sequence length="371" mass="43256">MKFLIVSNAPTLFKNKQYFSYEPYVREINIWAKNSNTAICSPYKFNKELLIDSFNFDFKKFKLVTFSVNSIPNILKTLFILPINLFVIFKAMLWADHIHLRCPGNVGLLGCFVQILFPKKPKTVKYAGNWDPKSKQPLTYKLQKWILSNTFLTRNCKVLVYGNWGNQSKNIIPFFTASYLEEDIIEIPEKDFSSTINFIFVGTFSKGKKPMLSVKTVEYLKKLHYKVRLYMYGNGVEFPSIKEYIENNNLENTIFLHGNQSKETVKKAFQKAHFLIFISQSEGWPKVVAEAMFWKCLPISSSVSCVNYMLQNGTRGDVVDVNINEIELSKIIINYLKNEETYKKKVLKAQNWSQKFTLDKFEQEIQKLLSE</sequence>
<dbReference type="RefSeq" id="WP_207971741.1">
    <property type="nucleotide sequence ID" value="NZ_CP071795.1"/>
</dbReference>
<keyword evidence="4" id="KW-1185">Reference proteome</keyword>